<reference evidence="3 4" key="1">
    <citation type="submission" date="2016-10" db="EMBL/GenBank/DDBJ databases">
        <authorList>
            <person name="de Groot N.N."/>
        </authorList>
    </citation>
    <scope>NUCLEOTIDE SEQUENCE [LARGE SCALE GENOMIC DNA]</scope>
    <source>
        <strain evidence="3 4">DSM 29316</strain>
    </source>
</reference>
<dbReference type="NCBIfam" id="TIGR03370">
    <property type="entry name" value="VPLPA-CTERM"/>
    <property type="match status" value="1"/>
</dbReference>
<keyword evidence="1" id="KW-0812">Transmembrane</keyword>
<dbReference type="STRING" id="871651.SAMN05421688_1146"/>
<keyword evidence="2" id="KW-0732">Signal</keyword>
<dbReference type="InterPro" id="IPR022472">
    <property type="entry name" value="VPLPA-CTERM"/>
</dbReference>
<sequence>MTSISRTLPLIVTIAASALAAGAASAATIVADTVIDYNVEGITAGLDTSGVLTDDSSYVSLPTYTDTASGLTLNSFATLGFSTGYIVDAAGQDDLFVGEIGNGNEDADVFVSTNWGATFTYLGVAYGNAVSTFDLATLGIAGIKVTAVKVVGLDRGGSAPGFDLDFISGLEGSSVIGPHDPLTTVPLPATLPLLLAGLGGTTLLRRRRKQ</sequence>
<keyword evidence="4" id="KW-1185">Reference proteome</keyword>
<protein>
    <submittedName>
        <fullName evidence="3">VPLPA-CTERM protein sorting domain-containing protein</fullName>
    </submittedName>
</protein>
<evidence type="ECO:0000313" key="4">
    <source>
        <dbReference type="Proteomes" id="UP000198796"/>
    </source>
</evidence>
<dbReference type="Proteomes" id="UP000198796">
    <property type="component" value="Unassembled WGS sequence"/>
</dbReference>
<accession>A0A1I0W915</accession>
<dbReference type="NCBIfam" id="TIGR02595">
    <property type="entry name" value="PEP_CTERM"/>
    <property type="match status" value="1"/>
</dbReference>
<evidence type="ECO:0000256" key="1">
    <source>
        <dbReference type="SAM" id="Phobius"/>
    </source>
</evidence>
<dbReference type="InterPro" id="IPR013424">
    <property type="entry name" value="Ice-binding_C"/>
</dbReference>
<feature type="transmembrane region" description="Helical" evidence="1">
    <location>
        <begin position="185"/>
        <end position="204"/>
    </location>
</feature>
<name>A0A1I0W915_9RHOB</name>
<keyword evidence="1" id="KW-1133">Transmembrane helix</keyword>
<dbReference type="RefSeq" id="WP_092061573.1">
    <property type="nucleotide sequence ID" value="NZ_FOJU01000002.1"/>
</dbReference>
<feature type="chain" id="PRO_5011635054" evidence="2">
    <location>
        <begin position="27"/>
        <end position="210"/>
    </location>
</feature>
<proteinExistence type="predicted"/>
<dbReference type="OrthoDB" id="121983at2"/>
<keyword evidence="1" id="KW-0472">Membrane</keyword>
<dbReference type="AlphaFoldDB" id="A0A1I0W915"/>
<dbReference type="EMBL" id="FOJU01000002">
    <property type="protein sequence ID" value="SFA85054.1"/>
    <property type="molecule type" value="Genomic_DNA"/>
</dbReference>
<feature type="signal peptide" evidence="2">
    <location>
        <begin position="1"/>
        <end position="26"/>
    </location>
</feature>
<evidence type="ECO:0000256" key="2">
    <source>
        <dbReference type="SAM" id="SignalP"/>
    </source>
</evidence>
<organism evidence="3 4">
    <name type="scientific">Poseidonocella pacifica</name>
    <dbReference type="NCBI Taxonomy" id="871651"/>
    <lineage>
        <taxon>Bacteria</taxon>
        <taxon>Pseudomonadati</taxon>
        <taxon>Pseudomonadota</taxon>
        <taxon>Alphaproteobacteria</taxon>
        <taxon>Rhodobacterales</taxon>
        <taxon>Roseobacteraceae</taxon>
        <taxon>Poseidonocella</taxon>
    </lineage>
</organism>
<gene>
    <name evidence="3" type="ORF">SAMN05421688_1146</name>
</gene>
<evidence type="ECO:0000313" key="3">
    <source>
        <dbReference type="EMBL" id="SFA85054.1"/>
    </source>
</evidence>